<feature type="transmembrane region" description="Helical" evidence="2">
    <location>
        <begin position="354"/>
        <end position="378"/>
    </location>
</feature>
<dbReference type="OrthoDB" id="137309at2157"/>
<feature type="transmembrane region" description="Helical" evidence="2">
    <location>
        <begin position="209"/>
        <end position="225"/>
    </location>
</feature>
<name>M0MH37_HALMO</name>
<keyword evidence="2" id="KW-0812">Transmembrane</keyword>
<feature type="transmembrane region" description="Helical" evidence="2">
    <location>
        <begin position="74"/>
        <end position="96"/>
    </location>
</feature>
<dbReference type="PATRIC" id="fig|931277.6.peg.1536"/>
<feature type="transmembrane region" description="Helical" evidence="2">
    <location>
        <begin position="45"/>
        <end position="68"/>
    </location>
</feature>
<feature type="transmembrane region" description="Helical" evidence="2">
    <location>
        <begin position="416"/>
        <end position="440"/>
    </location>
</feature>
<keyword evidence="2" id="KW-0472">Membrane</keyword>
<accession>M0MH37</accession>
<evidence type="ECO:0000256" key="2">
    <source>
        <dbReference type="SAM" id="Phobius"/>
    </source>
</evidence>
<feature type="transmembrane region" description="Helical" evidence="2">
    <location>
        <begin position="179"/>
        <end position="197"/>
    </location>
</feature>
<feature type="transmembrane region" description="Helical" evidence="2">
    <location>
        <begin position="452"/>
        <end position="478"/>
    </location>
</feature>
<dbReference type="eggNOG" id="arCOG03185">
    <property type="taxonomic scope" value="Archaea"/>
</dbReference>
<gene>
    <name evidence="3" type="ORF">C448_07839</name>
</gene>
<keyword evidence="4" id="KW-1185">Reference proteome</keyword>
<dbReference type="EMBL" id="AOMC01000101">
    <property type="protein sequence ID" value="EMA45037.1"/>
    <property type="molecule type" value="Genomic_DNA"/>
</dbReference>
<dbReference type="RefSeq" id="WP_004053545.1">
    <property type="nucleotide sequence ID" value="NZ_AOMC01000101.1"/>
</dbReference>
<feature type="compositionally biased region" description="Low complexity" evidence="1">
    <location>
        <begin position="645"/>
        <end position="675"/>
    </location>
</feature>
<feature type="transmembrane region" description="Helical" evidence="2">
    <location>
        <begin position="16"/>
        <end position="33"/>
    </location>
</feature>
<dbReference type="Proteomes" id="UP000011568">
    <property type="component" value="Unassembled WGS sequence"/>
</dbReference>
<feature type="transmembrane region" description="Helical" evidence="2">
    <location>
        <begin position="390"/>
        <end position="410"/>
    </location>
</feature>
<reference evidence="3 4" key="1">
    <citation type="journal article" date="2014" name="PLoS Genet.">
        <title>Phylogenetically driven sequencing of extremely halophilic archaea reveals strategies for static and dynamic osmo-response.</title>
        <authorList>
            <person name="Becker E.A."/>
            <person name="Seitzer P.M."/>
            <person name="Tritt A."/>
            <person name="Larsen D."/>
            <person name="Krusor M."/>
            <person name="Yao A.I."/>
            <person name="Wu D."/>
            <person name="Madern D."/>
            <person name="Eisen J.A."/>
            <person name="Darling A.E."/>
            <person name="Facciotti M.T."/>
        </authorList>
    </citation>
    <scope>NUCLEOTIDE SEQUENCE [LARGE SCALE GENOMIC DNA]</scope>
    <source>
        <strain evidence="3 4">DSM 1307</strain>
    </source>
</reference>
<feature type="transmembrane region" description="Helical" evidence="2">
    <location>
        <begin position="260"/>
        <end position="279"/>
    </location>
</feature>
<dbReference type="AlphaFoldDB" id="M0MH37"/>
<feature type="transmembrane region" description="Helical" evidence="2">
    <location>
        <begin position="237"/>
        <end position="254"/>
    </location>
</feature>
<evidence type="ECO:0000256" key="1">
    <source>
        <dbReference type="SAM" id="MobiDB-lite"/>
    </source>
</evidence>
<sequence>MSTLTTSQPNNRAQKLALVVGYLALAGGVLFAYGKPATGYEIDIYGSTPIGFWLGVAIALLVAVFVTLYAPEGYVSLAGLSLGGGGIVAIAGLPLLRSYFYYGSGDGLTHLGWTRDLLDGSLSAFGLFYPGVHTSSLFIRGVANTTVPRSLLLIVLAYVVAYLVFIPLCVRSMTSHRGAMLLSGLAGLLVLPINHMGVNYMTPHPISDSILITPIIVYLLINYLTSPTDVFESRLPVSAVSAAFAVALGGLVLFHSQQAANLIILFITLSGVQLLYRSIRPDSAIASHRTMYGPTVFLIGSFMLWSIGRGRYESSVNAVLRELLSFLTGGAELGASTASQASSLTAIGGSIVELFLKLFGVSLVVAALAGLLMVTSLFGRLRDAPDTTALIKYFTIGLVVLIPYSLLFYIGTVSELFFRNAGLIMLFATILGSIALYRYVSGLSEIAPIGSVRAVLSVIIVAMLALSVVVVFPSPYIFQPNDQVSETQMSGYGFAFEHSTEETPIYGLRSGPWRYKHGALGVEGTPVSQHGRGIPGENLSALAGRTSNDRYVAVTEAAREREVEVYRSLRYSRENVSALDHQSGVSLVQTNGEFDLYHVAGSSPADGASATVANESRTAGANGTTPRAPPTNRSVFGNASTPSRTPTATATATPTTTATATATATATPTATPTTTDSESIFGIIDGSSNGTPTPTSGPTVGG</sequence>
<feature type="transmembrane region" description="Helical" evidence="2">
    <location>
        <begin position="151"/>
        <end position="170"/>
    </location>
</feature>
<evidence type="ECO:0000313" key="4">
    <source>
        <dbReference type="Proteomes" id="UP000011568"/>
    </source>
</evidence>
<dbReference type="STRING" id="931277.C448_07839"/>
<comment type="caution">
    <text evidence="3">The sequence shown here is derived from an EMBL/GenBank/DDBJ whole genome shotgun (WGS) entry which is preliminary data.</text>
</comment>
<organism evidence="3 4">
    <name type="scientific">Halococcus morrhuae DSM 1307</name>
    <dbReference type="NCBI Taxonomy" id="931277"/>
    <lineage>
        <taxon>Archaea</taxon>
        <taxon>Methanobacteriati</taxon>
        <taxon>Methanobacteriota</taxon>
        <taxon>Stenosarchaea group</taxon>
        <taxon>Halobacteria</taxon>
        <taxon>Halobacteriales</taxon>
        <taxon>Halococcaceae</taxon>
        <taxon>Halococcus</taxon>
    </lineage>
</organism>
<protein>
    <submittedName>
        <fullName evidence="3">Uncharacterized protein</fullName>
    </submittedName>
</protein>
<feature type="region of interest" description="Disordered" evidence="1">
    <location>
        <begin position="604"/>
        <end position="702"/>
    </location>
</feature>
<feature type="compositionally biased region" description="Polar residues" evidence="1">
    <location>
        <begin position="611"/>
        <end position="644"/>
    </location>
</feature>
<feature type="transmembrane region" description="Helical" evidence="2">
    <location>
        <begin position="117"/>
        <end position="139"/>
    </location>
</feature>
<keyword evidence="2" id="KW-1133">Transmembrane helix</keyword>
<feature type="compositionally biased region" description="Low complexity" evidence="1">
    <location>
        <begin position="686"/>
        <end position="702"/>
    </location>
</feature>
<feature type="transmembrane region" description="Helical" evidence="2">
    <location>
        <begin position="291"/>
        <end position="308"/>
    </location>
</feature>
<evidence type="ECO:0000313" key="3">
    <source>
        <dbReference type="EMBL" id="EMA45037.1"/>
    </source>
</evidence>
<proteinExistence type="predicted"/>